<dbReference type="InterPro" id="IPR000961">
    <property type="entry name" value="AGC-kinase_C"/>
</dbReference>
<evidence type="ECO:0000259" key="8">
    <source>
        <dbReference type="PROSITE" id="PS51285"/>
    </source>
</evidence>
<dbReference type="PROSITE" id="PS51285">
    <property type="entry name" value="AGC_KINASE_CTER"/>
    <property type="match status" value="1"/>
</dbReference>
<dbReference type="CDD" id="cd05123">
    <property type="entry name" value="STKc_AGC"/>
    <property type="match status" value="1"/>
</dbReference>
<gene>
    <name evidence="9" type="ORF">TrRE_jg4734</name>
</gene>
<dbReference type="PANTHER" id="PTHR24355:SF18">
    <property type="entry name" value="G PROTEIN-COUPLED RECEPTOR KINASE"/>
    <property type="match status" value="1"/>
</dbReference>
<dbReference type="PROSITE" id="PS50011">
    <property type="entry name" value="PROTEIN_KINASE_DOM"/>
    <property type="match status" value="1"/>
</dbReference>
<evidence type="ECO:0000313" key="9">
    <source>
        <dbReference type="EMBL" id="GMH72499.1"/>
    </source>
</evidence>
<dbReference type="PANTHER" id="PTHR24355">
    <property type="entry name" value="G PROTEIN-COUPLED RECEPTOR KINASE/RIBOSOMAL PROTEIN S6 KINASE"/>
    <property type="match status" value="1"/>
</dbReference>
<dbReference type="GO" id="GO:0004674">
    <property type="term" value="F:protein serine/threonine kinase activity"/>
    <property type="evidence" value="ECO:0007669"/>
    <property type="project" value="UniProtKB-KW"/>
</dbReference>
<dbReference type="OrthoDB" id="354826at2759"/>
<keyword evidence="2" id="KW-0808">Transferase</keyword>
<evidence type="ECO:0008006" key="11">
    <source>
        <dbReference type="Google" id="ProtNLM"/>
    </source>
</evidence>
<dbReference type="InterPro" id="IPR011009">
    <property type="entry name" value="Kinase-like_dom_sf"/>
</dbReference>
<evidence type="ECO:0000256" key="5">
    <source>
        <dbReference type="ARBA" id="ARBA00022840"/>
    </source>
</evidence>
<proteinExistence type="predicted"/>
<protein>
    <recommendedName>
        <fullName evidence="11">G protein-coupled receptor kinase</fullName>
    </recommendedName>
</protein>
<dbReference type="Gene3D" id="1.10.167.10">
    <property type="entry name" value="Regulator of G-protein Signalling 4, domain 2"/>
    <property type="match status" value="1"/>
</dbReference>
<dbReference type="PROSITE" id="PS00107">
    <property type="entry name" value="PROTEIN_KINASE_ATP"/>
    <property type="match status" value="1"/>
</dbReference>
<comment type="caution">
    <text evidence="9">The sequence shown here is derived from an EMBL/GenBank/DDBJ whole genome shotgun (WGS) entry which is preliminary data.</text>
</comment>
<accession>A0A9W7E8Q4</accession>
<dbReference type="InterPro" id="IPR000719">
    <property type="entry name" value="Prot_kinase_dom"/>
</dbReference>
<evidence type="ECO:0000256" key="6">
    <source>
        <dbReference type="PROSITE-ProRule" id="PRU10141"/>
    </source>
</evidence>
<dbReference type="GO" id="GO:0005524">
    <property type="term" value="F:ATP binding"/>
    <property type="evidence" value="ECO:0007669"/>
    <property type="project" value="UniProtKB-UniRule"/>
</dbReference>
<dbReference type="Proteomes" id="UP001165082">
    <property type="component" value="Unassembled WGS sequence"/>
</dbReference>
<sequence>MDALMDAQENDAYLSTLNELKPTRQFEFADPKLIKGFAIDSKDINDWEFLMKSCIGCYLFGRFARQAGPNCSAKWMWLEDFFKLQKCRSWVAAKAAASTLLDSYLDDNAFAPPPKDSSLDNIYFELGPVDESDIAIVGSGINPVQVGGGFPEKAEESIQNAKKLGKVDMEPFTRIAKALNAFLHNNFFGDFKKSKYFTKFVKLEHWYSQHTFTEDDFEIFRVLGRGGFGLVNGCRCMRTGKVYAMKTMDKRRVKMNRGEEMCKFEKELLQLCKSDFVLDLKYSFFNDFELFIIMDVKAGGDLNFLIQQQKCFTKEMTQYFLARTCEGLQDIHNAGWIYRDLKPENLLLGDDGTCWISDLGLACPWKEGMAGIAGTPGYWCPEMLRKEPYDKGVDFWTLGVVLVEFLTGTCPFRNKAALEFGKSKGEKDKLLCCNMAVLEMEVEYDTEKMSEDAIDLAKKLLTKDPKERLGKNGIGDIKGHKYFEGFDWDAVTDGSMVPPFVPEQEVNAADQDSIGKFKNESEVKEIKLSDKDHSKYKNFPSSNKKAFEIDVTGLLIWEKSKGRPLTATVTRERSQTCSLM</sequence>
<dbReference type="Gene3D" id="3.30.200.20">
    <property type="entry name" value="Phosphorylase Kinase, domain 1"/>
    <property type="match status" value="1"/>
</dbReference>
<name>A0A9W7E8Q4_9STRA</name>
<dbReference type="AlphaFoldDB" id="A0A9W7E8Q4"/>
<keyword evidence="1" id="KW-0723">Serine/threonine-protein kinase</keyword>
<evidence type="ECO:0000313" key="10">
    <source>
        <dbReference type="Proteomes" id="UP001165082"/>
    </source>
</evidence>
<dbReference type="EMBL" id="BRXZ01001491">
    <property type="protein sequence ID" value="GMH72499.1"/>
    <property type="molecule type" value="Genomic_DNA"/>
</dbReference>
<dbReference type="Gene3D" id="1.10.510.10">
    <property type="entry name" value="Transferase(Phosphotransferase) domain 1"/>
    <property type="match status" value="1"/>
</dbReference>
<evidence type="ECO:0000256" key="4">
    <source>
        <dbReference type="ARBA" id="ARBA00022777"/>
    </source>
</evidence>
<feature type="domain" description="AGC-kinase C-terminal" evidence="8">
    <location>
        <begin position="484"/>
        <end position="551"/>
    </location>
</feature>
<evidence type="ECO:0000256" key="1">
    <source>
        <dbReference type="ARBA" id="ARBA00022527"/>
    </source>
</evidence>
<evidence type="ECO:0000256" key="3">
    <source>
        <dbReference type="ARBA" id="ARBA00022741"/>
    </source>
</evidence>
<dbReference type="InterPro" id="IPR045270">
    <property type="entry name" value="STKc_AGC"/>
</dbReference>
<organism evidence="9 10">
    <name type="scientific">Triparma retinervis</name>
    <dbReference type="NCBI Taxonomy" id="2557542"/>
    <lineage>
        <taxon>Eukaryota</taxon>
        <taxon>Sar</taxon>
        <taxon>Stramenopiles</taxon>
        <taxon>Ochrophyta</taxon>
        <taxon>Bolidophyceae</taxon>
        <taxon>Parmales</taxon>
        <taxon>Triparmaceae</taxon>
        <taxon>Triparma</taxon>
    </lineage>
</organism>
<keyword evidence="5 6" id="KW-0067">ATP-binding</keyword>
<dbReference type="SUPFAM" id="SSF56112">
    <property type="entry name" value="Protein kinase-like (PK-like)"/>
    <property type="match status" value="1"/>
</dbReference>
<keyword evidence="10" id="KW-1185">Reference proteome</keyword>
<reference evidence="9" key="1">
    <citation type="submission" date="2022-07" db="EMBL/GenBank/DDBJ databases">
        <title>Genome analysis of Parmales, a sister group of diatoms, reveals the evolutionary specialization of diatoms from phago-mixotrophs to photoautotrophs.</title>
        <authorList>
            <person name="Ban H."/>
            <person name="Sato S."/>
            <person name="Yoshikawa S."/>
            <person name="Kazumasa Y."/>
            <person name="Nakamura Y."/>
            <person name="Ichinomiya M."/>
            <person name="Saitoh K."/>
            <person name="Sato N."/>
            <person name="Blanc-Mathieu R."/>
            <person name="Endo H."/>
            <person name="Kuwata A."/>
            <person name="Ogata H."/>
        </authorList>
    </citation>
    <scope>NUCLEOTIDE SEQUENCE</scope>
</reference>
<feature type="domain" description="Protein kinase" evidence="7">
    <location>
        <begin position="217"/>
        <end position="483"/>
    </location>
</feature>
<dbReference type="InterPro" id="IPR017441">
    <property type="entry name" value="Protein_kinase_ATP_BS"/>
</dbReference>
<dbReference type="InterPro" id="IPR044926">
    <property type="entry name" value="RGS_subdomain_2"/>
</dbReference>
<evidence type="ECO:0000259" key="7">
    <source>
        <dbReference type="PROSITE" id="PS50011"/>
    </source>
</evidence>
<dbReference type="Pfam" id="PF00069">
    <property type="entry name" value="Pkinase"/>
    <property type="match status" value="1"/>
</dbReference>
<keyword evidence="4" id="KW-0418">Kinase</keyword>
<feature type="binding site" evidence="6">
    <location>
        <position position="246"/>
    </location>
    <ligand>
        <name>ATP</name>
        <dbReference type="ChEBI" id="CHEBI:30616"/>
    </ligand>
</feature>
<dbReference type="SMART" id="SM00220">
    <property type="entry name" value="S_TKc"/>
    <property type="match status" value="1"/>
</dbReference>
<evidence type="ECO:0000256" key="2">
    <source>
        <dbReference type="ARBA" id="ARBA00022679"/>
    </source>
</evidence>
<keyword evidence="3 6" id="KW-0547">Nucleotide-binding</keyword>